<organism evidence="5 6">
    <name type="scientific">Nannochloropsis gaditana</name>
    <dbReference type="NCBI Taxonomy" id="72520"/>
    <lineage>
        <taxon>Eukaryota</taxon>
        <taxon>Sar</taxon>
        <taxon>Stramenopiles</taxon>
        <taxon>Ochrophyta</taxon>
        <taxon>Eustigmatophyceae</taxon>
        <taxon>Eustigmatales</taxon>
        <taxon>Monodopsidaceae</taxon>
        <taxon>Nannochloropsis</taxon>
    </lineage>
</organism>
<keyword evidence="6" id="KW-1185">Reference proteome</keyword>
<dbReference type="EC" id="3.4.19.12" evidence="3"/>
<dbReference type="OrthoDB" id="409956at2759"/>
<gene>
    <name evidence="5" type="ORF">Naga_100006g11</name>
</gene>
<accession>W7U9X0</accession>
<keyword evidence="3" id="KW-0788">Thiol protease</keyword>
<evidence type="ECO:0000256" key="2">
    <source>
        <dbReference type="ARBA" id="ARBA00022801"/>
    </source>
</evidence>
<dbReference type="SUPFAM" id="SSF54427">
    <property type="entry name" value="NTF2-like"/>
    <property type="match status" value="1"/>
</dbReference>
<dbReference type="InterPro" id="IPR032710">
    <property type="entry name" value="NTF2-like_dom_sf"/>
</dbReference>
<evidence type="ECO:0000313" key="6">
    <source>
        <dbReference type="Proteomes" id="UP000019335"/>
    </source>
</evidence>
<dbReference type="PANTHER" id="PTHR13312:SF0">
    <property type="entry name" value="UBIQUITIN THIOESTERASE OTU1"/>
    <property type="match status" value="1"/>
</dbReference>
<evidence type="ECO:0000313" key="5">
    <source>
        <dbReference type="EMBL" id="EWM29571.1"/>
    </source>
</evidence>
<dbReference type="SUPFAM" id="SSF54001">
    <property type="entry name" value="Cysteine proteinases"/>
    <property type="match status" value="1"/>
</dbReference>
<dbReference type="Pfam" id="PF08332">
    <property type="entry name" value="CaMKII_AD"/>
    <property type="match status" value="1"/>
</dbReference>
<dbReference type="GO" id="GO:0004843">
    <property type="term" value="F:cysteine-type deubiquitinase activity"/>
    <property type="evidence" value="ECO:0007669"/>
    <property type="project" value="UniProtKB-UniRule"/>
</dbReference>
<comment type="catalytic activity">
    <reaction evidence="1 3">
        <text>Thiol-dependent hydrolysis of ester, thioester, amide, peptide and isopeptide bonds formed by the C-terminal Gly of ubiquitin (a 76-residue protein attached to proteins as an intracellular targeting signal).</text>
        <dbReference type="EC" id="3.4.19.12"/>
    </reaction>
</comment>
<dbReference type="PANTHER" id="PTHR13312">
    <property type="entry name" value="HIV-INDUCED PROTEIN-7-LIKE PROTEASE"/>
    <property type="match status" value="1"/>
</dbReference>
<evidence type="ECO:0000256" key="3">
    <source>
        <dbReference type="RuleBase" id="RU367104"/>
    </source>
</evidence>
<proteinExistence type="predicted"/>
<sequence length="558" mass="61807">MKDTPCLSSLPATQYCSSFPWPLSMISVSTRRARPSRRGARLRRSPTLMPTFLLLLLVAPSATFRFSFAATNFPSGTATGDGRLEVYNSISRGGFFSETWDVHHSKSKMRVRQVPGDGSCLFHAIYVALAYATNGSHPQEDYEAMCKAAGVLRQTALDYLSDDPSRLLTVTYNQDMKSQELLDMTSKEMGLSAEQYLVRLRDPKEWGGGLEIVALANALERPIFLYELKPVGLLFWSRFVFKKMVECGMPKFSPKKSLHILIADCNFPDCAPYFYNKAGNHFLALFPCEDASTVPTSDNSVPAPSAAPVASSLENSGSHAFAKCRERQRRVHGLNGLGPGWLVYESIGKIGLLKKVKNTLYNMSHILTFKMLLAKSLATQSLRLQASITAKKAFPVHLLSTVRETIPSRPSHKQVVAEVAATTEKWLETVTGQKPTSPAETAALYAKDGVLWATVSTELRVNPKEIRDYFDVFARLPNLKVSDYKPYIRVYGDIALNDGYYTVTFDSPEGKKVTKARYVFVYKRDEASGAWEIIDHHSSAMPVAPAGLKKATTVAPPS</sequence>
<keyword evidence="2 3" id="KW-0378">Hydrolase</keyword>
<dbReference type="InterPro" id="IPR038765">
    <property type="entry name" value="Papain-like_cys_pep_sf"/>
</dbReference>
<dbReference type="GO" id="GO:0005829">
    <property type="term" value="C:cytosol"/>
    <property type="evidence" value="ECO:0007669"/>
    <property type="project" value="TreeGrafter"/>
</dbReference>
<comment type="function">
    <text evidence="3">Hydrolase that can remove conjugated ubiquitin from proteins and may therefore play an important regulatory role at the level of protein turnover by preventing degradation.</text>
</comment>
<keyword evidence="3" id="KW-0645">Protease</keyword>
<evidence type="ECO:0000256" key="1">
    <source>
        <dbReference type="ARBA" id="ARBA00000707"/>
    </source>
</evidence>
<dbReference type="CDD" id="cd22744">
    <property type="entry name" value="OTU"/>
    <property type="match status" value="1"/>
</dbReference>
<protein>
    <recommendedName>
        <fullName evidence="3">Ubiquitin thioesterase OTU</fullName>
        <ecNumber evidence="3">3.4.19.12</ecNumber>
    </recommendedName>
</protein>
<evidence type="ECO:0000259" key="4">
    <source>
        <dbReference type="PROSITE" id="PS50802"/>
    </source>
</evidence>
<dbReference type="Proteomes" id="UP000019335">
    <property type="component" value="Chromosome 2"/>
</dbReference>
<dbReference type="InterPro" id="IPR003323">
    <property type="entry name" value="OTU_dom"/>
</dbReference>
<feature type="domain" description="OTU" evidence="4">
    <location>
        <begin position="109"/>
        <end position="288"/>
    </location>
</feature>
<keyword evidence="3" id="KW-0833">Ubl conjugation pathway</keyword>
<dbReference type="GO" id="GO:0005634">
    <property type="term" value="C:nucleus"/>
    <property type="evidence" value="ECO:0007669"/>
    <property type="project" value="TreeGrafter"/>
</dbReference>
<dbReference type="PROSITE" id="PS50802">
    <property type="entry name" value="OTU"/>
    <property type="match status" value="1"/>
</dbReference>
<dbReference type="GO" id="GO:0016579">
    <property type="term" value="P:protein deubiquitination"/>
    <property type="evidence" value="ECO:0007669"/>
    <property type="project" value="TreeGrafter"/>
</dbReference>
<comment type="subcellular location">
    <subcellularLocation>
        <location evidence="3">Cytoplasm</location>
    </subcellularLocation>
</comment>
<comment type="caution">
    <text evidence="5">The sequence shown here is derived from an EMBL/GenBank/DDBJ whole genome shotgun (WGS) entry which is preliminary data.</text>
</comment>
<dbReference type="GO" id="GO:0030968">
    <property type="term" value="P:endoplasmic reticulum unfolded protein response"/>
    <property type="evidence" value="ECO:0007669"/>
    <property type="project" value="TreeGrafter"/>
</dbReference>
<dbReference type="Gene3D" id="3.10.450.50">
    <property type="match status" value="1"/>
</dbReference>
<dbReference type="Pfam" id="PF02338">
    <property type="entry name" value="OTU"/>
    <property type="match status" value="1"/>
</dbReference>
<dbReference type="InterPro" id="IPR013543">
    <property type="entry name" value="Ca/CaM-dep_prot_kinase-assoc"/>
</dbReference>
<dbReference type="Gene3D" id="3.90.70.80">
    <property type="match status" value="1"/>
</dbReference>
<dbReference type="EMBL" id="AZIL01000126">
    <property type="protein sequence ID" value="EWM29571.1"/>
    <property type="molecule type" value="Genomic_DNA"/>
</dbReference>
<dbReference type="GO" id="GO:0005516">
    <property type="term" value="F:calmodulin binding"/>
    <property type="evidence" value="ECO:0007669"/>
    <property type="project" value="InterPro"/>
</dbReference>
<keyword evidence="3" id="KW-0963">Cytoplasm</keyword>
<dbReference type="GO" id="GO:0004683">
    <property type="term" value="F:calcium/calmodulin-dependent protein kinase activity"/>
    <property type="evidence" value="ECO:0007669"/>
    <property type="project" value="InterPro"/>
</dbReference>
<dbReference type="AlphaFoldDB" id="W7U9X0"/>
<name>W7U9X0_9STRA</name>
<reference evidence="5 6" key="1">
    <citation type="journal article" date="2014" name="Mol. Plant">
        <title>Chromosome Scale Genome Assembly and Transcriptome Profiling of Nannochloropsis gaditana in Nitrogen Depletion.</title>
        <authorList>
            <person name="Corteggiani Carpinelli E."/>
            <person name="Telatin A."/>
            <person name="Vitulo N."/>
            <person name="Forcato C."/>
            <person name="D'Angelo M."/>
            <person name="Schiavon R."/>
            <person name="Vezzi A."/>
            <person name="Giacometti G.M."/>
            <person name="Morosinotto T."/>
            <person name="Valle G."/>
        </authorList>
    </citation>
    <scope>NUCLEOTIDE SEQUENCE [LARGE SCALE GENOMIC DNA]</scope>
    <source>
        <strain evidence="5 6">B-31</strain>
    </source>
</reference>
<dbReference type="GO" id="GO:0036503">
    <property type="term" value="P:ERAD pathway"/>
    <property type="evidence" value="ECO:0007669"/>
    <property type="project" value="TreeGrafter"/>
</dbReference>